<gene>
    <name evidence="2" type="ORF">H6X83_06805</name>
</gene>
<evidence type="ECO:0000313" key="3">
    <source>
        <dbReference type="Proteomes" id="UP000516046"/>
    </source>
</evidence>
<dbReference type="AlphaFoldDB" id="A0A7G9WKT9"/>
<dbReference type="KEGG" id="caml:H6X83_06805"/>
<name>A0A7G9WKT9_9FIRM</name>
<protein>
    <recommendedName>
        <fullName evidence="4">Lactococcin 972 family bacteriocin</fullName>
    </recommendedName>
</protein>
<dbReference type="Pfam" id="PF09683">
    <property type="entry name" value="Lactococcin_972"/>
    <property type="match status" value="1"/>
</dbReference>
<keyword evidence="3" id="KW-1185">Reference proteome</keyword>
<organism evidence="2 3">
    <name type="scientific">Caproicibacterium amylolyticum</name>
    <dbReference type="NCBI Taxonomy" id="2766537"/>
    <lineage>
        <taxon>Bacteria</taxon>
        <taxon>Bacillati</taxon>
        <taxon>Bacillota</taxon>
        <taxon>Clostridia</taxon>
        <taxon>Eubacteriales</taxon>
        <taxon>Oscillospiraceae</taxon>
        <taxon>Caproicibacterium</taxon>
    </lineage>
</organism>
<dbReference type="InterPro" id="IPR006540">
    <property type="entry name" value="Lactococcin_972"/>
</dbReference>
<feature type="chain" id="PRO_5028811629" description="Lactococcin 972 family bacteriocin" evidence="1">
    <location>
        <begin position="29"/>
        <end position="76"/>
    </location>
</feature>
<keyword evidence="1" id="KW-0732">Signal</keyword>
<sequence>MVKEFRRRVVALAAAALMITATAAPAFAAVNVDGGSWDYGTSIAGWGQKKVWSNYYHDTRVHKSSCYLGTLKAESG</sequence>
<reference evidence="2 3" key="1">
    <citation type="submission" date="2020-08" db="EMBL/GenBank/DDBJ databases">
        <authorList>
            <person name="Ren C."/>
            <person name="Gu Y."/>
            <person name="Xu Y."/>
        </authorList>
    </citation>
    <scope>NUCLEOTIDE SEQUENCE [LARGE SCALE GENOMIC DNA]</scope>
    <source>
        <strain evidence="2 3">LBM18003</strain>
    </source>
</reference>
<dbReference type="EMBL" id="CP060696">
    <property type="protein sequence ID" value="QNO19301.1"/>
    <property type="molecule type" value="Genomic_DNA"/>
</dbReference>
<accession>A0A7G9WKT9</accession>
<evidence type="ECO:0008006" key="4">
    <source>
        <dbReference type="Google" id="ProtNLM"/>
    </source>
</evidence>
<feature type="signal peptide" evidence="1">
    <location>
        <begin position="1"/>
        <end position="28"/>
    </location>
</feature>
<proteinExistence type="predicted"/>
<evidence type="ECO:0000313" key="2">
    <source>
        <dbReference type="EMBL" id="QNO19301.1"/>
    </source>
</evidence>
<dbReference type="Proteomes" id="UP000516046">
    <property type="component" value="Chromosome"/>
</dbReference>
<evidence type="ECO:0000256" key="1">
    <source>
        <dbReference type="SAM" id="SignalP"/>
    </source>
</evidence>
<dbReference type="Gene3D" id="2.60.40.2850">
    <property type="match status" value="1"/>
</dbReference>
<dbReference type="RefSeq" id="WP_212508367.1">
    <property type="nucleotide sequence ID" value="NZ_CP060696.1"/>
</dbReference>